<keyword evidence="2" id="KW-0808">Transferase</keyword>
<dbReference type="GO" id="GO:0016301">
    <property type="term" value="F:kinase activity"/>
    <property type="evidence" value="ECO:0007669"/>
    <property type="project" value="UniProtKB-KW"/>
</dbReference>
<organism evidence="9 10">
    <name type="scientific">Mannheimia haemolytica</name>
    <name type="common">Pasteurella haemolytica</name>
    <dbReference type="NCBI Taxonomy" id="75985"/>
    <lineage>
        <taxon>Bacteria</taxon>
        <taxon>Pseudomonadati</taxon>
        <taxon>Pseudomonadota</taxon>
        <taxon>Gammaproteobacteria</taxon>
        <taxon>Pasteurellales</taxon>
        <taxon>Pasteurellaceae</taxon>
        <taxon>Mannheimia</taxon>
    </lineage>
</organism>
<comment type="similarity">
    <text evidence="1">Belongs to the four-carbon acid sugar kinase family.</text>
</comment>
<evidence type="ECO:0000313" key="9">
    <source>
        <dbReference type="EMBL" id="STY66096.1"/>
    </source>
</evidence>
<dbReference type="GO" id="GO:0005524">
    <property type="term" value="F:ATP binding"/>
    <property type="evidence" value="ECO:0007669"/>
    <property type="project" value="UniProtKB-KW"/>
</dbReference>
<evidence type="ECO:0000256" key="1">
    <source>
        <dbReference type="ARBA" id="ARBA00005715"/>
    </source>
</evidence>
<dbReference type="SUPFAM" id="SSF142764">
    <property type="entry name" value="YgbK-like"/>
    <property type="match status" value="1"/>
</dbReference>
<dbReference type="InterPro" id="IPR031475">
    <property type="entry name" value="NBD_C"/>
</dbReference>
<feature type="domain" description="Four-carbon acid sugar kinase N-terminal" evidence="7">
    <location>
        <begin position="2"/>
        <end position="134"/>
    </location>
</feature>
<sequence>MRGSVKYQIEGAIKAWAGLYPDVKAIICPAYPEMGRTIEAGHLYVNGVPVNETASGKDPICPVHSSSMQKLLPDAQVIPCDTVDNLQASIENSEYKQIVIDAKTHEDLSMIAQVINHIGNKIIPVGSAGLAQKLKNIQNQQQPERNLKLGRALIVVTSIHETSQLQVDEYISTLGGKSIVFNPSPSQLINYSQSEHSLKLQLNALIRFSRDHVIIRANPAKVVNAKSANITETSKEISQHLADLSKFCLDNEKFDSLILFGGDGAAALLDQMNVTEMNVQYAVVPGVPLCSIEKGNYSGITVMTKSGGFGNNTLLSNIMN</sequence>
<evidence type="ECO:0000256" key="4">
    <source>
        <dbReference type="ARBA" id="ARBA00022777"/>
    </source>
</evidence>
<proteinExistence type="inferred from homology"/>
<protein>
    <submittedName>
        <fullName evidence="9">Uncharacterized protein conserved in bacteria</fullName>
    </submittedName>
</protein>
<dbReference type="InterPro" id="IPR010737">
    <property type="entry name" value="4-carb_acid_sugar_kinase_N"/>
</dbReference>
<feature type="domain" description="Four-carbon acid sugar kinase nucleotide binding" evidence="8">
    <location>
        <begin position="153"/>
        <end position="315"/>
    </location>
</feature>
<evidence type="ECO:0000313" key="10">
    <source>
        <dbReference type="Proteomes" id="UP000254031"/>
    </source>
</evidence>
<evidence type="ECO:0000256" key="3">
    <source>
        <dbReference type="ARBA" id="ARBA00022741"/>
    </source>
</evidence>
<accession>A0A378NE51</accession>
<gene>
    <name evidence="9" type="ORF">NCTC9380_01377</name>
</gene>
<dbReference type="Proteomes" id="UP000254031">
    <property type="component" value="Unassembled WGS sequence"/>
</dbReference>
<keyword evidence="5" id="KW-0067">ATP-binding</keyword>
<dbReference type="Gene3D" id="3.40.980.20">
    <property type="entry name" value="Four-carbon acid sugar kinase, nucleotide binding domain"/>
    <property type="match status" value="1"/>
</dbReference>
<keyword evidence="4" id="KW-0418">Kinase</keyword>
<dbReference type="Gene3D" id="3.40.50.10840">
    <property type="entry name" value="Putative sugar-binding, N-terminal domain"/>
    <property type="match status" value="1"/>
</dbReference>
<keyword evidence="3" id="KW-0547">Nucleotide-binding</keyword>
<evidence type="ECO:0000259" key="8">
    <source>
        <dbReference type="Pfam" id="PF17042"/>
    </source>
</evidence>
<name>A0A378NE51_MANHA</name>
<dbReference type="AlphaFoldDB" id="A0A378NE51"/>
<evidence type="ECO:0000256" key="2">
    <source>
        <dbReference type="ARBA" id="ARBA00022679"/>
    </source>
</evidence>
<dbReference type="InterPro" id="IPR037051">
    <property type="entry name" value="4-carb_acid_sugar_kinase_N_sf"/>
</dbReference>
<keyword evidence="6" id="KW-0119">Carbohydrate metabolism</keyword>
<dbReference type="InterPro" id="IPR042213">
    <property type="entry name" value="NBD_C_sf"/>
</dbReference>
<evidence type="ECO:0000256" key="5">
    <source>
        <dbReference type="ARBA" id="ARBA00022840"/>
    </source>
</evidence>
<reference evidence="9 10" key="1">
    <citation type="submission" date="2018-06" db="EMBL/GenBank/DDBJ databases">
        <authorList>
            <consortium name="Pathogen Informatics"/>
            <person name="Doyle S."/>
        </authorList>
    </citation>
    <scope>NUCLEOTIDE SEQUENCE [LARGE SCALE GENOMIC DNA]</scope>
    <source>
        <strain evidence="9 10">NCTC9380</strain>
    </source>
</reference>
<dbReference type="Pfam" id="PF07005">
    <property type="entry name" value="SBD_N"/>
    <property type="match status" value="1"/>
</dbReference>
<evidence type="ECO:0000256" key="6">
    <source>
        <dbReference type="ARBA" id="ARBA00023277"/>
    </source>
</evidence>
<dbReference type="Pfam" id="PF17042">
    <property type="entry name" value="NBD_C"/>
    <property type="match status" value="1"/>
</dbReference>
<dbReference type="EMBL" id="UGPL01000006">
    <property type="protein sequence ID" value="STY66096.1"/>
    <property type="molecule type" value="Genomic_DNA"/>
</dbReference>
<evidence type="ECO:0000259" key="7">
    <source>
        <dbReference type="Pfam" id="PF07005"/>
    </source>
</evidence>